<dbReference type="Proteomes" id="UP000178632">
    <property type="component" value="Unassembled WGS sequence"/>
</dbReference>
<dbReference type="Pfam" id="PF18920">
    <property type="entry name" value="DUF5671"/>
    <property type="match status" value="1"/>
</dbReference>
<evidence type="ECO:0000313" key="4">
    <source>
        <dbReference type="Proteomes" id="UP000178632"/>
    </source>
</evidence>
<feature type="transmembrane region" description="Helical" evidence="1">
    <location>
        <begin position="90"/>
        <end position="109"/>
    </location>
</feature>
<feature type="transmembrane region" description="Helical" evidence="1">
    <location>
        <begin position="59"/>
        <end position="78"/>
    </location>
</feature>
<proteinExistence type="predicted"/>
<evidence type="ECO:0000313" key="3">
    <source>
        <dbReference type="EMBL" id="OGZ75347.1"/>
    </source>
</evidence>
<comment type="caution">
    <text evidence="3">The sequence shown here is derived from an EMBL/GenBank/DDBJ whole genome shotgun (WGS) entry which is preliminary data.</text>
</comment>
<sequence length="276" mass="31481">MPINLSYDYSYSHSLGLIRFSVSALFIVFPIFILVSWYLNKIYAREAQVRESKIRKWLIYLTLFIAALVVVGDLVAVINNLLGGETTLRFILKALSVLLVAGLVFGYYLDDVRREAPSKLGKYFVWLTGILVLLGIVSAFFVIGSPNTARLTQFDQQKIYDLQNIQSQIVNYWQRKETLPNSLYDLNDPISGFNVPIDSQTNQPYEYTVKDAANLSFELCATFNKEGVDQYGQYTEVRPMSAPAKGRGDNWQHGVGRVCFERTIDKQFYPPLNKIK</sequence>
<evidence type="ECO:0000259" key="2">
    <source>
        <dbReference type="Pfam" id="PF18920"/>
    </source>
</evidence>
<feature type="transmembrane region" description="Helical" evidence="1">
    <location>
        <begin position="121"/>
        <end position="143"/>
    </location>
</feature>
<keyword evidence="1" id="KW-1133">Transmembrane helix</keyword>
<accession>A0A1G2IL66</accession>
<evidence type="ECO:0000256" key="1">
    <source>
        <dbReference type="SAM" id="Phobius"/>
    </source>
</evidence>
<dbReference type="EMBL" id="MHPE01000050">
    <property type="protein sequence ID" value="OGZ75347.1"/>
    <property type="molecule type" value="Genomic_DNA"/>
</dbReference>
<keyword evidence="1" id="KW-0812">Transmembrane</keyword>
<feature type="domain" description="DUF5671" evidence="2">
    <location>
        <begin position="15"/>
        <end position="107"/>
    </location>
</feature>
<name>A0A1G2IL66_9BACT</name>
<gene>
    <name evidence="3" type="ORF">A3G45_02815</name>
</gene>
<keyword evidence="1" id="KW-0472">Membrane</keyword>
<protein>
    <recommendedName>
        <fullName evidence="2">DUF5671 domain-containing protein</fullName>
    </recommendedName>
</protein>
<dbReference type="InterPro" id="IPR043728">
    <property type="entry name" value="DUF5671"/>
</dbReference>
<organism evidence="3 4">
    <name type="scientific">Candidatus Staskawiczbacteria bacterium RIFCSPLOWO2_12_FULL_37_15</name>
    <dbReference type="NCBI Taxonomy" id="1802218"/>
    <lineage>
        <taxon>Bacteria</taxon>
        <taxon>Candidatus Staskawicziibacteriota</taxon>
    </lineage>
</organism>
<feature type="transmembrane region" description="Helical" evidence="1">
    <location>
        <begin position="20"/>
        <end position="39"/>
    </location>
</feature>
<reference evidence="3 4" key="1">
    <citation type="journal article" date="2016" name="Nat. Commun.">
        <title>Thousands of microbial genomes shed light on interconnected biogeochemical processes in an aquifer system.</title>
        <authorList>
            <person name="Anantharaman K."/>
            <person name="Brown C.T."/>
            <person name="Hug L.A."/>
            <person name="Sharon I."/>
            <person name="Castelle C.J."/>
            <person name="Probst A.J."/>
            <person name="Thomas B.C."/>
            <person name="Singh A."/>
            <person name="Wilkins M.J."/>
            <person name="Karaoz U."/>
            <person name="Brodie E.L."/>
            <person name="Williams K.H."/>
            <person name="Hubbard S.S."/>
            <person name="Banfield J.F."/>
        </authorList>
    </citation>
    <scope>NUCLEOTIDE SEQUENCE [LARGE SCALE GENOMIC DNA]</scope>
</reference>
<dbReference type="AlphaFoldDB" id="A0A1G2IL66"/>